<evidence type="ECO:0000313" key="2">
    <source>
        <dbReference type="Proteomes" id="UP001163321"/>
    </source>
</evidence>
<comment type="caution">
    <text evidence="1">The sequence shown here is derived from an EMBL/GenBank/DDBJ whole genome shotgun (WGS) entry which is preliminary data.</text>
</comment>
<sequence>MPPGTSYRAFMAYLPNPAYELLAACSMSGTLCLKKKSLTSISRAKTKAGKHPADTPENITSWRSYSSCKTDATPKK</sequence>
<name>A0ACC0VPC0_9STRA</name>
<reference evidence="1 2" key="1">
    <citation type="journal article" date="2022" name="bioRxiv">
        <title>The genome of the oomycete Peronosclerospora sorghi, a cosmopolitan pathogen of maize and sorghum, is inflated with dispersed pseudogenes.</title>
        <authorList>
            <person name="Fletcher K."/>
            <person name="Martin F."/>
            <person name="Isakeit T."/>
            <person name="Cavanaugh K."/>
            <person name="Magill C."/>
            <person name="Michelmore R."/>
        </authorList>
    </citation>
    <scope>NUCLEOTIDE SEQUENCE [LARGE SCALE GENOMIC DNA]</scope>
    <source>
        <strain evidence="1">P6</strain>
    </source>
</reference>
<dbReference type="EMBL" id="CM047587">
    <property type="protein sequence ID" value="KAI9908363.1"/>
    <property type="molecule type" value="Genomic_DNA"/>
</dbReference>
<accession>A0ACC0VPC0</accession>
<gene>
    <name evidence="1" type="ORF">PsorP6_003083</name>
</gene>
<proteinExistence type="predicted"/>
<dbReference type="Proteomes" id="UP001163321">
    <property type="component" value="Chromosome 8"/>
</dbReference>
<protein>
    <submittedName>
        <fullName evidence="1">Uncharacterized protein</fullName>
    </submittedName>
</protein>
<keyword evidence="2" id="KW-1185">Reference proteome</keyword>
<organism evidence="1 2">
    <name type="scientific">Peronosclerospora sorghi</name>
    <dbReference type="NCBI Taxonomy" id="230839"/>
    <lineage>
        <taxon>Eukaryota</taxon>
        <taxon>Sar</taxon>
        <taxon>Stramenopiles</taxon>
        <taxon>Oomycota</taxon>
        <taxon>Peronosporomycetes</taxon>
        <taxon>Peronosporales</taxon>
        <taxon>Peronosporaceae</taxon>
        <taxon>Peronosclerospora</taxon>
    </lineage>
</organism>
<evidence type="ECO:0000313" key="1">
    <source>
        <dbReference type="EMBL" id="KAI9908363.1"/>
    </source>
</evidence>